<keyword evidence="4" id="KW-1185">Reference proteome</keyword>
<name>A0A4R9JTJ9_9LEPT</name>
<dbReference type="Proteomes" id="UP000297609">
    <property type="component" value="Unassembled WGS sequence"/>
</dbReference>
<proteinExistence type="predicted"/>
<organism evidence="3 4">
    <name type="scientific">Leptospira kemamanensis</name>
    <dbReference type="NCBI Taxonomy" id="2484942"/>
    <lineage>
        <taxon>Bacteria</taxon>
        <taxon>Pseudomonadati</taxon>
        <taxon>Spirochaetota</taxon>
        <taxon>Spirochaetia</taxon>
        <taxon>Leptospirales</taxon>
        <taxon>Leptospiraceae</taxon>
        <taxon>Leptospira</taxon>
    </lineage>
</organism>
<dbReference type="RefSeq" id="WP_135618937.1">
    <property type="nucleotide sequence ID" value="NZ_RQGG01000019.1"/>
</dbReference>
<keyword evidence="2" id="KW-0472">Membrane</keyword>
<feature type="transmembrane region" description="Helical" evidence="2">
    <location>
        <begin position="98"/>
        <end position="120"/>
    </location>
</feature>
<sequence>MSNEENWKGLKGWLVLVGIGLIIFPARLAQQSVPLFYNMFTDGSFEYLTTPGTESYHPLWKPLLLFEASYNALLFIGSLFLLYLFFAKHHFFPKGYVIFLFLPLLILPLDLWLASLIPMGEDALDPASLKELARSVVAALIWIPYMFVSKRVKATFVNGKSQPQQEPQQNPGPNFVESKKEEGSL</sequence>
<dbReference type="AlphaFoldDB" id="A0A4R9JTJ9"/>
<feature type="compositionally biased region" description="Low complexity" evidence="1">
    <location>
        <begin position="162"/>
        <end position="174"/>
    </location>
</feature>
<dbReference type="EMBL" id="RQGG01000019">
    <property type="protein sequence ID" value="TGL54055.1"/>
    <property type="molecule type" value="Genomic_DNA"/>
</dbReference>
<evidence type="ECO:0000313" key="4">
    <source>
        <dbReference type="Proteomes" id="UP000297609"/>
    </source>
</evidence>
<keyword evidence="2" id="KW-0812">Transmembrane</keyword>
<dbReference type="InterPro" id="IPR019690">
    <property type="entry name" value="DUF2569"/>
</dbReference>
<gene>
    <name evidence="3" type="ORF">EHQ59_07630</name>
</gene>
<feature type="transmembrane region" description="Helical" evidence="2">
    <location>
        <begin position="132"/>
        <end position="148"/>
    </location>
</feature>
<accession>A0A4R9JTJ9</accession>
<feature type="transmembrane region" description="Helical" evidence="2">
    <location>
        <begin position="68"/>
        <end position="86"/>
    </location>
</feature>
<evidence type="ECO:0000256" key="2">
    <source>
        <dbReference type="SAM" id="Phobius"/>
    </source>
</evidence>
<comment type="caution">
    <text evidence="3">The sequence shown here is derived from an EMBL/GenBank/DDBJ whole genome shotgun (WGS) entry which is preliminary data.</text>
</comment>
<protein>
    <submittedName>
        <fullName evidence="3">DUF2569 domain-containing protein</fullName>
    </submittedName>
</protein>
<keyword evidence="2" id="KW-1133">Transmembrane helix</keyword>
<dbReference type="OrthoDB" id="9155572at2"/>
<dbReference type="Pfam" id="PF10754">
    <property type="entry name" value="DUF2569"/>
    <property type="match status" value="1"/>
</dbReference>
<feature type="transmembrane region" description="Helical" evidence="2">
    <location>
        <begin position="12"/>
        <end position="29"/>
    </location>
</feature>
<evidence type="ECO:0000256" key="1">
    <source>
        <dbReference type="SAM" id="MobiDB-lite"/>
    </source>
</evidence>
<reference evidence="3" key="1">
    <citation type="journal article" date="2019" name="PLoS Negl. Trop. Dis.">
        <title>Revisiting the worldwide diversity of Leptospira species in the environment.</title>
        <authorList>
            <person name="Vincent A.T."/>
            <person name="Schiettekatte O."/>
            <person name="Bourhy P."/>
            <person name="Veyrier F.J."/>
            <person name="Picardeau M."/>
        </authorList>
    </citation>
    <scope>NUCLEOTIDE SEQUENCE [LARGE SCALE GENOMIC DNA]</scope>
    <source>
        <strain evidence="3">201702454</strain>
    </source>
</reference>
<feature type="region of interest" description="Disordered" evidence="1">
    <location>
        <begin position="159"/>
        <end position="185"/>
    </location>
</feature>
<evidence type="ECO:0000313" key="3">
    <source>
        <dbReference type="EMBL" id="TGL54055.1"/>
    </source>
</evidence>